<gene>
    <name evidence="1" type="ORF">LCGC14_2790640</name>
</gene>
<dbReference type="PANTHER" id="PTHR43818:SF5">
    <property type="entry name" value="OXIDOREDUCTASE FAMILY PROTEIN"/>
    <property type="match status" value="1"/>
</dbReference>
<reference evidence="1" key="1">
    <citation type="journal article" date="2015" name="Nature">
        <title>Complex archaea that bridge the gap between prokaryotes and eukaryotes.</title>
        <authorList>
            <person name="Spang A."/>
            <person name="Saw J.H."/>
            <person name="Jorgensen S.L."/>
            <person name="Zaremba-Niedzwiedzka K."/>
            <person name="Martijn J."/>
            <person name="Lind A.E."/>
            <person name="van Eijk R."/>
            <person name="Schleper C."/>
            <person name="Guy L."/>
            <person name="Ettema T.J."/>
        </authorList>
    </citation>
    <scope>NUCLEOTIDE SEQUENCE</scope>
</reference>
<dbReference type="InterPro" id="IPR050463">
    <property type="entry name" value="Gfo/Idh/MocA_oxidrdct_glycsds"/>
</dbReference>
<dbReference type="Gene3D" id="3.30.360.10">
    <property type="entry name" value="Dihydrodipicolinate Reductase, domain 2"/>
    <property type="match status" value="1"/>
</dbReference>
<dbReference type="SUPFAM" id="SSF55347">
    <property type="entry name" value="Glyceraldehyde-3-phosphate dehydrogenase-like, C-terminal domain"/>
    <property type="match status" value="1"/>
</dbReference>
<dbReference type="EMBL" id="LAZR01052096">
    <property type="protein sequence ID" value="KKK83710.1"/>
    <property type="molecule type" value="Genomic_DNA"/>
</dbReference>
<evidence type="ECO:0000313" key="1">
    <source>
        <dbReference type="EMBL" id="KKK83710.1"/>
    </source>
</evidence>
<protein>
    <recommendedName>
        <fullName evidence="2">Gfo/Idh/MocA-like oxidoreductase bacterial type C-terminal domain-containing protein</fullName>
    </recommendedName>
</protein>
<name>A0A0F8ZCQ5_9ZZZZ</name>
<accession>A0A0F8ZCQ5</accession>
<proteinExistence type="predicted"/>
<dbReference type="PANTHER" id="PTHR43818">
    <property type="entry name" value="BCDNA.GH03377"/>
    <property type="match status" value="1"/>
</dbReference>
<dbReference type="AlphaFoldDB" id="A0A0F8ZCQ5"/>
<sequence length="232" mass="25799">WNGTTPWVHKRADLEAKAGRKLSEMEYQLRNWYYFAWICGDHIVEQHVHLLDRANWIKGDHPVEANGMGGREVRKGPDHGQIFDHHFVEYTYADGAKLYSQCRHIPGCANIGGTMAHGVEGVADSSGKITGKAAWNYRGERVSGHAQEHVDWIEAIRDNVEYNEGWFGATSSMTAVLGRMATYSGQIVRWDDAVAKGPNEMPEELAFNADPPVKPDASGGYPIAVPGVFKAY</sequence>
<organism evidence="1">
    <name type="scientific">marine sediment metagenome</name>
    <dbReference type="NCBI Taxonomy" id="412755"/>
    <lineage>
        <taxon>unclassified sequences</taxon>
        <taxon>metagenomes</taxon>
        <taxon>ecological metagenomes</taxon>
    </lineage>
</organism>
<feature type="non-terminal residue" evidence="1">
    <location>
        <position position="1"/>
    </location>
</feature>
<evidence type="ECO:0008006" key="2">
    <source>
        <dbReference type="Google" id="ProtNLM"/>
    </source>
</evidence>
<comment type="caution">
    <text evidence="1">The sequence shown here is derived from an EMBL/GenBank/DDBJ whole genome shotgun (WGS) entry which is preliminary data.</text>
</comment>